<dbReference type="Gene3D" id="1.10.10.10">
    <property type="entry name" value="Winged helix-like DNA-binding domain superfamily/Winged helix DNA-binding domain"/>
    <property type="match status" value="1"/>
</dbReference>
<dbReference type="SUPFAM" id="SSF54160">
    <property type="entry name" value="Chromo domain-like"/>
    <property type="match status" value="1"/>
</dbReference>
<dbReference type="Gene3D" id="3.40.630.30">
    <property type="match status" value="1"/>
</dbReference>
<feature type="region of interest" description="Disordered" evidence="7">
    <location>
        <begin position="50"/>
        <end position="91"/>
    </location>
</feature>
<dbReference type="GO" id="GO:0072487">
    <property type="term" value="C:MSL complex"/>
    <property type="evidence" value="ECO:0007669"/>
    <property type="project" value="TreeGrafter"/>
</dbReference>
<evidence type="ECO:0000256" key="7">
    <source>
        <dbReference type="SAM" id="MobiDB-lite"/>
    </source>
</evidence>
<dbReference type="Pfam" id="PF11717">
    <property type="entry name" value="Tudor-knot"/>
    <property type="match status" value="1"/>
</dbReference>
<protein>
    <recommendedName>
        <fullName evidence="2 6">Histone acetyltransferase</fullName>
        <ecNumber evidence="2 6">2.3.1.48</ecNumber>
    </recommendedName>
</protein>
<evidence type="ECO:0000256" key="2">
    <source>
        <dbReference type="ARBA" id="ARBA00013184"/>
    </source>
</evidence>
<dbReference type="GO" id="GO:0005634">
    <property type="term" value="C:nucleus"/>
    <property type="evidence" value="ECO:0007669"/>
    <property type="project" value="UniProtKB-SubCell"/>
</dbReference>
<dbReference type="FunFam" id="3.40.630.30:FF:000094">
    <property type="entry name" value="Histone acetyltransferase"/>
    <property type="match status" value="1"/>
</dbReference>
<dbReference type="GO" id="GO:0046972">
    <property type="term" value="F:histone H4K16 acetyltransferase activity"/>
    <property type="evidence" value="ECO:0007669"/>
    <property type="project" value="TreeGrafter"/>
</dbReference>
<dbReference type="GO" id="GO:0006355">
    <property type="term" value="P:regulation of DNA-templated transcription"/>
    <property type="evidence" value="ECO:0007669"/>
    <property type="project" value="InterPro"/>
</dbReference>
<comment type="caution">
    <text evidence="9">The sequence shown here is derived from an EMBL/GenBank/DDBJ whole genome shotgun (WGS) entry which is preliminary data.</text>
</comment>
<dbReference type="GO" id="GO:0044545">
    <property type="term" value="C:NSL complex"/>
    <property type="evidence" value="ECO:0007669"/>
    <property type="project" value="TreeGrafter"/>
</dbReference>
<dbReference type="Gene3D" id="3.30.60.60">
    <property type="entry name" value="N-acetyl transferase-like"/>
    <property type="match status" value="1"/>
</dbReference>
<evidence type="ECO:0000256" key="6">
    <source>
        <dbReference type="RuleBase" id="RU361211"/>
    </source>
</evidence>
<evidence type="ECO:0000256" key="3">
    <source>
        <dbReference type="ARBA" id="ARBA00022679"/>
    </source>
</evidence>
<organism evidence="9 10">
    <name type="scientific">Caenorhabditis auriculariae</name>
    <dbReference type="NCBI Taxonomy" id="2777116"/>
    <lineage>
        <taxon>Eukaryota</taxon>
        <taxon>Metazoa</taxon>
        <taxon>Ecdysozoa</taxon>
        <taxon>Nematoda</taxon>
        <taxon>Chromadorea</taxon>
        <taxon>Rhabditida</taxon>
        <taxon>Rhabditina</taxon>
        <taxon>Rhabditomorpha</taxon>
        <taxon>Rhabditoidea</taxon>
        <taxon>Rhabditidae</taxon>
        <taxon>Peloderinae</taxon>
        <taxon>Caenorhabditis</taxon>
    </lineage>
</organism>
<keyword evidence="6" id="KW-0539">Nucleus</keyword>
<dbReference type="InterPro" id="IPR016197">
    <property type="entry name" value="Chromo-like_dom_sf"/>
</dbReference>
<keyword evidence="10" id="KW-1185">Reference proteome</keyword>
<dbReference type="PANTHER" id="PTHR10615">
    <property type="entry name" value="HISTONE ACETYLTRANSFERASE"/>
    <property type="match status" value="1"/>
</dbReference>
<comment type="subcellular location">
    <subcellularLocation>
        <location evidence="6">Nucleus</location>
    </subcellularLocation>
</comment>
<dbReference type="InterPro" id="IPR025995">
    <property type="entry name" value="Tudor-knot"/>
</dbReference>
<evidence type="ECO:0000313" key="9">
    <source>
        <dbReference type="EMBL" id="CAD6197258.1"/>
    </source>
</evidence>
<feature type="active site" description="Proton donor/acceptor" evidence="5">
    <location>
        <position position="358"/>
    </location>
</feature>
<evidence type="ECO:0000259" key="8">
    <source>
        <dbReference type="PROSITE" id="PS51726"/>
    </source>
</evidence>
<feature type="region of interest" description="Disordered" evidence="7">
    <location>
        <begin position="508"/>
        <end position="529"/>
    </location>
</feature>
<dbReference type="InterPro" id="IPR016181">
    <property type="entry name" value="Acyl_CoA_acyltransferase"/>
</dbReference>
<dbReference type="InterPro" id="IPR002717">
    <property type="entry name" value="HAT_MYST-type"/>
</dbReference>
<feature type="domain" description="MYST-type HAT" evidence="8">
    <location>
        <begin position="185"/>
        <end position="459"/>
    </location>
</feature>
<dbReference type="Pfam" id="PF01853">
    <property type="entry name" value="MOZ_SAS"/>
    <property type="match status" value="1"/>
</dbReference>
<keyword evidence="3" id="KW-0808">Transferase</keyword>
<dbReference type="PROSITE" id="PS51726">
    <property type="entry name" value="MYST_HAT"/>
    <property type="match status" value="1"/>
</dbReference>
<gene>
    <name evidence="9" type="ORF">CAUJ_LOCUS13167</name>
</gene>
<dbReference type="SUPFAM" id="SSF55729">
    <property type="entry name" value="Acyl-CoA N-acyltransferases (Nat)"/>
    <property type="match status" value="1"/>
</dbReference>
<name>A0A8S1HRY9_9PELO</name>
<keyword evidence="4" id="KW-0007">Acetylation</keyword>
<dbReference type="EMBL" id="CAJGYM010000089">
    <property type="protein sequence ID" value="CAD6197258.1"/>
    <property type="molecule type" value="Genomic_DNA"/>
</dbReference>
<proteinExistence type="inferred from homology"/>
<evidence type="ECO:0000313" key="10">
    <source>
        <dbReference type="Proteomes" id="UP000835052"/>
    </source>
</evidence>
<sequence length="529" mass="60926">MRVRKQKREDKDEPVVGWCYMVERIADGNTEKCLATIIHVEDRLEHDPPATIQRSFSGEHDLPASTPTTSKPAADANPTTENDDSSDEKRENRVRMYYVHYEMLDRRNDEWVPRERILEFVDSHAGAIIPDPPPSFVANCDQLRGGGALTRSQRRIHEEFNHLRQGFDTMDATTARLEKEHEERTKVKNIPRVFIGKYCITTWYYSPFPAYCNNQDLHMCEYCLLYTPSKDKYKIHRKSCKERQPPGNEIYRKDNLSVYEIDGSQNKLYCQCLCLLSKLFMDHKTLYFDVDDFMFYVLCEVNDAGAHIVGYFSKEVDSVNNLACIMVFPPFQNVGYGKFLIQLSYELSTREGYIGTPEKPLSDLGKVSYRSYWWWILLSVMSTQRISTITAFELSLFSGVAVDDIVSTLGTMKMVRQWKDGEYVVRSSRRFVEHCLAQKLGKPPKIMLDPSSNHLRWQPSKTRNETEMLREAHTARDKNAVIYAYGGGWNSPPPAAVTTDFDVVASVDAPQEDPQDSKNDVIDEPMDIS</sequence>
<evidence type="ECO:0000256" key="5">
    <source>
        <dbReference type="PIRSR" id="PIRSR602717-51"/>
    </source>
</evidence>
<dbReference type="Pfam" id="PF17772">
    <property type="entry name" value="zf-MYST"/>
    <property type="match status" value="1"/>
</dbReference>
<dbReference type="EC" id="2.3.1.48" evidence="2 6"/>
<dbReference type="InterPro" id="IPR036388">
    <property type="entry name" value="WH-like_DNA-bd_sf"/>
</dbReference>
<dbReference type="PANTHER" id="PTHR10615:SF82">
    <property type="entry name" value="HISTONE ACETYLTRANSFERASE KAT8"/>
    <property type="match status" value="1"/>
</dbReference>
<comment type="catalytic activity">
    <reaction evidence="6">
        <text>L-lysyl-[protein] + acetyl-CoA = N(6)-acetyl-L-lysyl-[protein] + CoA + H(+)</text>
        <dbReference type="Rhea" id="RHEA:45948"/>
        <dbReference type="Rhea" id="RHEA-COMP:9752"/>
        <dbReference type="Rhea" id="RHEA-COMP:10731"/>
        <dbReference type="ChEBI" id="CHEBI:15378"/>
        <dbReference type="ChEBI" id="CHEBI:29969"/>
        <dbReference type="ChEBI" id="CHEBI:57287"/>
        <dbReference type="ChEBI" id="CHEBI:57288"/>
        <dbReference type="ChEBI" id="CHEBI:61930"/>
        <dbReference type="EC" id="2.3.1.48"/>
    </reaction>
</comment>
<comment type="similarity">
    <text evidence="1 6">Belongs to the MYST (SAS/MOZ) family.</text>
</comment>
<evidence type="ECO:0000256" key="1">
    <source>
        <dbReference type="ARBA" id="ARBA00010107"/>
    </source>
</evidence>
<dbReference type="OrthoDB" id="787137at2759"/>
<dbReference type="Gene3D" id="2.30.30.140">
    <property type="match status" value="1"/>
</dbReference>
<dbReference type="InterPro" id="IPR050603">
    <property type="entry name" value="MYST_HAT"/>
</dbReference>
<evidence type="ECO:0000256" key="4">
    <source>
        <dbReference type="ARBA" id="ARBA00022990"/>
    </source>
</evidence>
<dbReference type="Proteomes" id="UP000835052">
    <property type="component" value="Unassembled WGS sequence"/>
</dbReference>
<dbReference type="AlphaFoldDB" id="A0A8S1HRY9"/>
<reference evidence="9" key="1">
    <citation type="submission" date="2020-10" db="EMBL/GenBank/DDBJ databases">
        <authorList>
            <person name="Kikuchi T."/>
        </authorList>
    </citation>
    <scope>NUCLEOTIDE SEQUENCE</scope>
    <source>
        <strain evidence="9">NKZ352</strain>
    </source>
</reference>
<dbReference type="GO" id="GO:0035267">
    <property type="term" value="C:NuA4 histone acetyltransferase complex"/>
    <property type="evidence" value="ECO:0007669"/>
    <property type="project" value="TreeGrafter"/>
</dbReference>
<accession>A0A8S1HRY9</accession>
<dbReference type="InterPro" id="IPR040706">
    <property type="entry name" value="Zf-MYST"/>
</dbReference>